<proteinExistence type="predicted"/>
<name>A0A4Y3HYS7_9VIBR</name>
<dbReference type="OrthoDB" id="6267264at2"/>
<feature type="signal peptide" evidence="1">
    <location>
        <begin position="1"/>
        <end position="20"/>
    </location>
</feature>
<organism evidence="2 3">
    <name type="scientific">Vibrio inusitatus NBRC 102082</name>
    <dbReference type="NCBI Taxonomy" id="1219070"/>
    <lineage>
        <taxon>Bacteria</taxon>
        <taxon>Pseudomonadati</taxon>
        <taxon>Pseudomonadota</taxon>
        <taxon>Gammaproteobacteria</taxon>
        <taxon>Vibrionales</taxon>
        <taxon>Vibrionaceae</taxon>
        <taxon>Vibrio</taxon>
    </lineage>
</organism>
<feature type="chain" id="PRO_5021215052" description="DUF3316 domain-containing protein" evidence="1">
    <location>
        <begin position="21"/>
        <end position="119"/>
    </location>
</feature>
<protein>
    <recommendedName>
        <fullName evidence="4">DUF3316 domain-containing protein</fullName>
    </recommendedName>
</protein>
<reference evidence="2 3" key="1">
    <citation type="submission" date="2019-06" db="EMBL/GenBank/DDBJ databases">
        <title>Whole genome shotgun sequence of Vibrio inusitatus NBRC 102082.</title>
        <authorList>
            <person name="Hosoyama A."/>
            <person name="Uohara A."/>
            <person name="Ohji S."/>
            <person name="Ichikawa N."/>
        </authorList>
    </citation>
    <scope>NUCLEOTIDE SEQUENCE [LARGE SCALE GENOMIC DNA]</scope>
    <source>
        <strain evidence="2 3">NBRC 102082</strain>
    </source>
</reference>
<keyword evidence="3" id="KW-1185">Reference proteome</keyword>
<sequence>MKISKYILPILAISSTAIFAQGAFANATPLDQNFTNKMTNLEEVFSQDIYVTKQQAKEMQLNKVRTFNVYSSINTEQVSNTIAKMIDRDQPTYFSVDLYSSNIGKSDTIEYVAKVTEYN</sequence>
<gene>
    <name evidence="2" type="ORF">VIN01S_30710</name>
</gene>
<evidence type="ECO:0000256" key="1">
    <source>
        <dbReference type="SAM" id="SignalP"/>
    </source>
</evidence>
<keyword evidence="1" id="KW-0732">Signal</keyword>
<dbReference type="EMBL" id="BJLF01000017">
    <property type="protein sequence ID" value="GEA52267.1"/>
    <property type="molecule type" value="Genomic_DNA"/>
</dbReference>
<evidence type="ECO:0008006" key="4">
    <source>
        <dbReference type="Google" id="ProtNLM"/>
    </source>
</evidence>
<dbReference type="Proteomes" id="UP000318717">
    <property type="component" value="Unassembled WGS sequence"/>
</dbReference>
<evidence type="ECO:0000313" key="3">
    <source>
        <dbReference type="Proteomes" id="UP000318717"/>
    </source>
</evidence>
<evidence type="ECO:0000313" key="2">
    <source>
        <dbReference type="EMBL" id="GEA52267.1"/>
    </source>
</evidence>
<accession>A0A4Y3HYS7</accession>
<dbReference type="RefSeq" id="WP_141346717.1">
    <property type="nucleotide sequence ID" value="NZ_BJLF01000017.1"/>
</dbReference>
<comment type="caution">
    <text evidence="2">The sequence shown here is derived from an EMBL/GenBank/DDBJ whole genome shotgun (WGS) entry which is preliminary data.</text>
</comment>
<dbReference type="AlphaFoldDB" id="A0A4Y3HYS7"/>